<dbReference type="Proteomes" id="UP000298327">
    <property type="component" value="Unassembled WGS sequence"/>
</dbReference>
<evidence type="ECO:0000313" key="1">
    <source>
        <dbReference type="EMBL" id="TFY66348.1"/>
    </source>
</evidence>
<accession>A0A4Y9YXB3</accession>
<comment type="caution">
    <text evidence="1">The sequence shown here is derived from an EMBL/GenBank/DDBJ whole genome shotgun (WGS) entry which is preliminary data.</text>
</comment>
<dbReference type="EMBL" id="SEOQ01000255">
    <property type="protein sequence ID" value="TFY66348.1"/>
    <property type="molecule type" value="Genomic_DNA"/>
</dbReference>
<sequence>MTSTTFDTTLFDQRTPPEQNNVVCIPQALLPPDEREAGDDVPTYDELEKVSPLPHLPDRLFPRGLPFPPRMEFGFPISDEQIVALHKLEAPDDDRPIFLEDGTLSSRTLGFATKRLRREVGHRIDFRYVTAKGLNFIVSCCDNYQYHRRDRRPTDDSTEKMRNYLGLDPNAHPHWYVDAADYFWGKGYFD</sequence>
<name>A0A4Y9YXB3_9AGAM</name>
<proteinExistence type="predicted"/>
<gene>
    <name evidence="1" type="ORF">EVG20_g4739</name>
</gene>
<reference evidence="1 2" key="1">
    <citation type="submission" date="2019-02" db="EMBL/GenBank/DDBJ databases">
        <title>Genome sequencing of the rare red list fungi Dentipellis fragilis.</title>
        <authorList>
            <person name="Buettner E."/>
            <person name="Kellner H."/>
        </authorList>
    </citation>
    <scope>NUCLEOTIDE SEQUENCE [LARGE SCALE GENOMIC DNA]</scope>
    <source>
        <strain evidence="1 2">DSM 105465</strain>
    </source>
</reference>
<evidence type="ECO:0000313" key="2">
    <source>
        <dbReference type="Proteomes" id="UP000298327"/>
    </source>
</evidence>
<dbReference type="AlphaFoldDB" id="A0A4Y9YXB3"/>
<organism evidence="1 2">
    <name type="scientific">Dentipellis fragilis</name>
    <dbReference type="NCBI Taxonomy" id="205917"/>
    <lineage>
        <taxon>Eukaryota</taxon>
        <taxon>Fungi</taxon>
        <taxon>Dikarya</taxon>
        <taxon>Basidiomycota</taxon>
        <taxon>Agaricomycotina</taxon>
        <taxon>Agaricomycetes</taxon>
        <taxon>Russulales</taxon>
        <taxon>Hericiaceae</taxon>
        <taxon>Dentipellis</taxon>
    </lineage>
</organism>
<keyword evidence="2" id="KW-1185">Reference proteome</keyword>
<protein>
    <submittedName>
        <fullName evidence="1">Uncharacterized protein</fullName>
    </submittedName>
</protein>